<accession>A0A5R9G3T0</accession>
<gene>
    <name evidence="2" type="ORF">FE633_01425</name>
</gene>
<keyword evidence="3" id="KW-1185">Reference proteome</keyword>
<dbReference type="RefSeq" id="WP_138043129.1">
    <property type="nucleotide sequence ID" value="NZ_VBZC01000001.1"/>
</dbReference>
<sequence>MAGRKGHVAVGCPGWLLVVPLVTAASVQGNDAGIPLLTRLRSPHRRITLVWDDGGPRGTKEL</sequence>
<dbReference type="Proteomes" id="UP000305906">
    <property type="component" value="Unassembled WGS sequence"/>
</dbReference>
<proteinExistence type="predicted"/>
<keyword evidence="1" id="KW-0732">Signal</keyword>
<feature type="chain" id="PRO_5038626136" evidence="1">
    <location>
        <begin position="25"/>
        <end position="62"/>
    </location>
</feature>
<comment type="caution">
    <text evidence="2">The sequence shown here is derived from an EMBL/GenBank/DDBJ whole genome shotgun (WGS) entry which is preliminary data.</text>
</comment>
<evidence type="ECO:0000256" key="1">
    <source>
        <dbReference type="SAM" id="SignalP"/>
    </source>
</evidence>
<protein>
    <submittedName>
        <fullName evidence="2">Uncharacterized protein</fullName>
    </submittedName>
</protein>
<evidence type="ECO:0000313" key="2">
    <source>
        <dbReference type="EMBL" id="TLS48158.1"/>
    </source>
</evidence>
<feature type="signal peptide" evidence="1">
    <location>
        <begin position="1"/>
        <end position="24"/>
    </location>
</feature>
<dbReference type="EMBL" id="VBZC01000001">
    <property type="protein sequence ID" value="TLS48158.1"/>
    <property type="molecule type" value="Genomic_DNA"/>
</dbReference>
<reference evidence="2 3" key="1">
    <citation type="submission" date="2019-05" db="EMBL/GenBank/DDBJ databases">
        <title>Streptomyces sp. NEAU-C151, a novel actinomycete isolated from soil.</title>
        <authorList>
            <person name="Han L."/>
            <person name="Jiang H."/>
        </authorList>
    </citation>
    <scope>NUCLEOTIDE SEQUENCE [LARGE SCALE GENOMIC DNA]</scope>
    <source>
        <strain evidence="2 3">NEAU-C151</strain>
    </source>
</reference>
<evidence type="ECO:0000313" key="3">
    <source>
        <dbReference type="Proteomes" id="UP000305906"/>
    </source>
</evidence>
<name>A0A5R9G3T0_9ACTN</name>
<organism evidence="2 3">
    <name type="scientific">Streptomyces montanus</name>
    <dbReference type="NCBI Taxonomy" id="2580423"/>
    <lineage>
        <taxon>Bacteria</taxon>
        <taxon>Bacillati</taxon>
        <taxon>Actinomycetota</taxon>
        <taxon>Actinomycetes</taxon>
        <taxon>Kitasatosporales</taxon>
        <taxon>Streptomycetaceae</taxon>
        <taxon>Streptomyces</taxon>
    </lineage>
</organism>
<dbReference type="AlphaFoldDB" id="A0A5R9G3T0"/>